<dbReference type="PANTHER" id="PTHR31213">
    <property type="entry name" value="OS08G0374000 PROTEIN-RELATED"/>
    <property type="match status" value="1"/>
</dbReference>
<organism evidence="1 2">
    <name type="scientific">Ceratopteris richardii</name>
    <name type="common">Triangle waterfern</name>
    <dbReference type="NCBI Taxonomy" id="49495"/>
    <lineage>
        <taxon>Eukaryota</taxon>
        <taxon>Viridiplantae</taxon>
        <taxon>Streptophyta</taxon>
        <taxon>Embryophyta</taxon>
        <taxon>Tracheophyta</taxon>
        <taxon>Polypodiopsida</taxon>
        <taxon>Polypodiidae</taxon>
        <taxon>Polypodiales</taxon>
        <taxon>Pteridineae</taxon>
        <taxon>Pteridaceae</taxon>
        <taxon>Parkerioideae</taxon>
        <taxon>Ceratopteris</taxon>
    </lineage>
</organism>
<protein>
    <recommendedName>
        <fullName evidence="3">Bet v I/Major latex protein domain-containing protein</fullName>
    </recommendedName>
</protein>
<dbReference type="Proteomes" id="UP000825935">
    <property type="component" value="Chromosome 19"/>
</dbReference>
<dbReference type="GO" id="GO:0005634">
    <property type="term" value="C:nucleus"/>
    <property type="evidence" value="ECO:0007669"/>
    <property type="project" value="TreeGrafter"/>
</dbReference>
<gene>
    <name evidence="1" type="ORF">KP509_19G026100</name>
</gene>
<keyword evidence="2" id="KW-1185">Reference proteome</keyword>
<dbReference type="OrthoDB" id="1858121at2759"/>
<dbReference type="EMBL" id="CM035424">
    <property type="protein sequence ID" value="KAH7352041.1"/>
    <property type="molecule type" value="Genomic_DNA"/>
</dbReference>
<accession>A0A8T2SKM2</accession>
<name>A0A8T2SKM2_CERRI</name>
<evidence type="ECO:0000313" key="2">
    <source>
        <dbReference type="Proteomes" id="UP000825935"/>
    </source>
</evidence>
<dbReference type="GO" id="GO:0010427">
    <property type="term" value="F:abscisic acid binding"/>
    <property type="evidence" value="ECO:0007669"/>
    <property type="project" value="TreeGrafter"/>
</dbReference>
<dbReference type="PANTHER" id="PTHR31213:SF24">
    <property type="entry name" value="OS08G0374000 PROTEIN"/>
    <property type="match status" value="1"/>
</dbReference>
<evidence type="ECO:0000313" key="1">
    <source>
        <dbReference type="EMBL" id="KAH7352041.1"/>
    </source>
</evidence>
<dbReference type="InterPro" id="IPR050279">
    <property type="entry name" value="Plant_def-hormone_signal"/>
</dbReference>
<sequence length="178" mass="20335">MQVQYQEVKGEVECKVAARRLWKAAFQDGHVCMPKAMPHTFSHVSYEGGLASQPTFSTGATRTMHLQPSYAEYLSKQQHPGRVVYHVKDKLEEVDNDNFKMKGRFVEGGFLDVLAKSYTQYVHIKQGAAPNTCKVEWCIKFQPLSEQLKPQAIKAFQEYVPLGYKALEAYLLSHNDYK</sequence>
<evidence type="ECO:0008006" key="3">
    <source>
        <dbReference type="Google" id="ProtNLM"/>
    </source>
</evidence>
<dbReference type="GO" id="GO:0004864">
    <property type="term" value="F:protein phosphatase inhibitor activity"/>
    <property type="evidence" value="ECO:0007669"/>
    <property type="project" value="TreeGrafter"/>
</dbReference>
<dbReference type="OMA" id="ECKVAAR"/>
<dbReference type="SUPFAM" id="SSF55961">
    <property type="entry name" value="Bet v1-like"/>
    <property type="match status" value="1"/>
</dbReference>
<dbReference type="Gene3D" id="3.30.530.20">
    <property type="match status" value="1"/>
</dbReference>
<reference evidence="1" key="1">
    <citation type="submission" date="2021-08" db="EMBL/GenBank/DDBJ databases">
        <title>WGS assembly of Ceratopteris richardii.</title>
        <authorList>
            <person name="Marchant D.B."/>
            <person name="Chen G."/>
            <person name="Jenkins J."/>
            <person name="Shu S."/>
            <person name="Leebens-Mack J."/>
            <person name="Grimwood J."/>
            <person name="Schmutz J."/>
            <person name="Soltis P."/>
            <person name="Soltis D."/>
            <person name="Chen Z.-H."/>
        </authorList>
    </citation>
    <scope>NUCLEOTIDE SEQUENCE</scope>
    <source>
        <strain evidence="1">Whitten #5841</strain>
        <tissue evidence="1">Leaf</tissue>
    </source>
</reference>
<dbReference type="GO" id="GO:0005737">
    <property type="term" value="C:cytoplasm"/>
    <property type="evidence" value="ECO:0007669"/>
    <property type="project" value="TreeGrafter"/>
</dbReference>
<dbReference type="InterPro" id="IPR023393">
    <property type="entry name" value="START-like_dom_sf"/>
</dbReference>
<comment type="caution">
    <text evidence="1">The sequence shown here is derived from an EMBL/GenBank/DDBJ whole genome shotgun (WGS) entry which is preliminary data.</text>
</comment>
<proteinExistence type="predicted"/>
<dbReference type="GO" id="GO:0038023">
    <property type="term" value="F:signaling receptor activity"/>
    <property type="evidence" value="ECO:0007669"/>
    <property type="project" value="TreeGrafter"/>
</dbReference>
<dbReference type="AlphaFoldDB" id="A0A8T2SKM2"/>
<dbReference type="GO" id="GO:0009738">
    <property type="term" value="P:abscisic acid-activated signaling pathway"/>
    <property type="evidence" value="ECO:0007669"/>
    <property type="project" value="TreeGrafter"/>
</dbReference>